<dbReference type="EMBL" id="LAZR01044221">
    <property type="protein sequence ID" value="KKL05183.1"/>
    <property type="molecule type" value="Genomic_DNA"/>
</dbReference>
<gene>
    <name evidence="1" type="ORF">LCGC14_2608600</name>
</gene>
<accession>A0A0F9CZA9</accession>
<comment type="caution">
    <text evidence="1">The sequence shown here is derived from an EMBL/GenBank/DDBJ whole genome shotgun (WGS) entry which is preliminary data.</text>
</comment>
<sequence length="64" mass="7552">MSVPKPGTKFYLLKWIVKYRYSSSKYEVREMPVVSSNRYDVVLGDVEFSEANKKKLELEKEDES</sequence>
<organism evidence="1">
    <name type="scientific">marine sediment metagenome</name>
    <dbReference type="NCBI Taxonomy" id="412755"/>
    <lineage>
        <taxon>unclassified sequences</taxon>
        <taxon>metagenomes</taxon>
        <taxon>ecological metagenomes</taxon>
    </lineage>
</organism>
<reference evidence="1" key="1">
    <citation type="journal article" date="2015" name="Nature">
        <title>Complex archaea that bridge the gap between prokaryotes and eukaryotes.</title>
        <authorList>
            <person name="Spang A."/>
            <person name="Saw J.H."/>
            <person name="Jorgensen S.L."/>
            <person name="Zaremba-Niedzwiedzka K."/>
            <person name="Martijn J."/>
            <person name="Lind A.E."/>
            <person name="van Eijk R."/>
            <person name="Schleper C."/>
            <person name="Guy L."/>
            <person name="Ettema T.J."/>
        </authorList>
    </citation>
    <scope>NUCLEOTIDE SEQUENCE</scope>
</reference>
<name>A0A0F9CZA9_9ZZZZ</name>
<protein>
    <submittedName>
        <fullName evidence="1">Uncharacterized protein</fullName>
    </submittedName>
</protein>
<dbReference type="AlphaFoldDB" id="A0A0F9CZA9"/>
<evidence type="ECO:0000313" key="1">
    <source>
        <dbReference type="EMBL" id="KKL05183.1"/>
    </source>
</evidence>
<proteinExistence type="predicted"/>